<protein>
    <submittedName>
        <fullName evidence="2">Type III restriction endonuclease subunit R</fullName>
    </submittedName>
</protein>
<feature type="domain" description="Helicase ATP-binding" evidence="1">
    <location>
        <begin position="4"/>
        <end position="286"/>
    </location>
</feature>
<evidence type="ECO:0000259" key="1">
    <source>
        <dbReference type="SMART" id="SM00487"/>
    </source>
</evidence>
<dbReference type="GO" id="GO:0003677">
    <property type="term" value="F:DNA binding"/>
    <property type="evidence" value="ECO:0007669"/>
    <property type="project" value="InterPro"/>
</dbReference>
<dbReference type="Pfam" id="PF19778">
    <property type="entry name" value="RE_endonuc"/>
    <property type="match status" value="1"/>
</dbReference>
<evidence type="ECO:0000313" key="3">
    <source>
        <dbReference type="Proteomes" id="UP000321222"/>
    </source>
</evidence>
<dbReference type="GO" id="GO:0005524">
    <property type="term" value="F:ATP binding"/>
    <property type="evidence" value="ECO:0007669"/>
    <property type="project" value="InterPro"/>
</dbReference>
<name>A0A5B9FUM6_9FLAO</name>
<dbReference type="InterPro" id="IPR027417">
    <property type="entry name" value="P-loop_NTPase"/>
</dbReference>
<dbReference type="InterPro" id="IPR006935">
    <property type="entry name" value="Helicase/UvrB_N"/>
</dbReference>
<dbReference type="InterPro" id="IPR014001">
    <property type="entry name" value="Helicase_ATP-bd"/>
</dbReference>
<dbReference type="SUPFAM" id="SSF52540">
    <property type="entry name" value="P-loop containing nucleoside triphosphate hydrolases"/>
    <property type="match status" value="2"/>
</dbReference>
<dbReference type="GO" id="GO:0015668">
    <property type="term" value="F:type III site-specific deoxyribonuclease activity"/>
    <property type="evidence" value="ECO:0007669"/>
    <property type="project" value="InterPro"/>
</dbReference>
<keyword evidence="2" id="KW-0255">Endonuclease</keyword>
<dbReference type="Gene3D" id="3.40.50.300">
    <property type="entry name" value="P-loop containing nucleotide triphosphate hydrolases"/>
    <property type="match status" value="1"/>
</dbReference>
<proteinExistence type="predicted"/>
<accession>A0A5B9FUM6</accession>
<keyword evidence="3" id="KW-1185">Reference proteome</keyword>
<dbReference type="Pfam" id="PF04851">
    <property type="entry name" value="ResIII"/>
    <property type="match status" value="1"/>
</dbReference>
<dbReference type="AlphaFoldDB" id="A0A5B9FUM6"/>
<keyword evidence="2" id="KW-0378">Hydrolase</keyword>
<reference evidence="2 3" key="1">
    <citation type="submission" date="2019-08" db="EMBL/GenBank/DDBJ databases">
        <title>Flavobacterium alkalisoli sp. nov., isolated from rhizosphere soil of Suaeda salsa.</title>
        <authorList>
            <person name="Sun J.-Q."/>
            <person name="Xu L."/>
        </authorList>
    </citation>
    <scope>NUCLEOTIDE SEQUENCE [LARGE SCALE GENOMIC DNA]</scope>
    <source>
        <strain evidence="2 3">XS-5</strain>
    </source>
</reference>
<dbReference type="EMBL" id="CP042831">
    <property type="protein sequence ID" value="QEE50705.1"/>
    <property type="molecule type" value="Genomic_DNA"/>
</dbReference>
<dbReference type="Proteomes" id="UP000321222">
    <property type="component" value="Chromosome"/>
</dbReference>
<keyword evidence="2" id="KW-0540">Nuclease</keyword>
<dbReference type="OrthoDB" id="9804145at2"/>
<dbReference type="SMART" id="SM00487">
    <property type="entry name" value="DEXDc"/>
    <property type="match status" value="1"/>
</dbReference>
<dbReference type="InterPro" id="IPR045572">
    <property type="entry name" value="RE_endonuc_C"/>
</dbReference>
<sequence>MKIQFDSSLNYQQDAIEAIVDIFSGQEKCDSNFTVYSPEFLAKQKSMEFTEIGYGNRLLLTEGQIIENVQRIQLSNGLKPSTRSDIDRNHLDFTVEMETGTGKTYVYLRTILEMYVKYGFSKHIIVVPSIPIKEGVYKSLQITKEHLKELYDNVNYNFFIYDSSKLNEVRDFATNDRLEIMVINIDAFAKSFDNPDDEKKAANIIHRYNDSLGYKPLDLIKNTNPVVIIDEPQTTISTNTRKKAIKNLNPLATIKYSATHRKDEKINMMYKLDAVDAYEKKLVKQIEVGSVQTEGINNNAYIRLVEVKVSKGFPIAKVELDIFKNGSISRKTLQVKQNYDLEQITDRTEYEGYIIKDIHAVAGNEYIDFTSKDEILRLGEAIGNVDDKQIKTALIRKTIEEHLNKEIVLNPQGIKVLSLFFIDNVNKYRQYDEDGNESNGEYAEIFEREYKKLITKPKYVSLFGEITDDDIDASQVHNGYFSIDKKAKASNKKDKYEYFKDTKGNTNADEDTYNLIMRDKELLLSFDSNLRFIFSHSALKEGWDNPNVFQICTLKDAGGSEIRRRQEIGRGLRLCVNQQGERVYGHDINTLTVMASETYVEFVDNLQKEIEAETGIKFGILETHSFSNIVVEINEEHILYLGQQKSEELFNHFINHGYIDIKGKVQDKLKIDLKAENVDIPEEFKEKEHIFNQILNTLKETTGKLEIKNQADKKKVAVNKRVLDSPEFRELWEKVKFKTTFSVNFDSETLVKECINAINDRLKIARGKLIYTKAAITINAGGVDGVVSPNSETVSINDEVERLPDIVSYLQNETQLTRKSIVQILTGCDKLDYFKSNPQKFIEGCIDIINEQMNLHIIDGISYKKIGDTEYYSQELFENKELFGYLKSNLKESSKSPYNYVVYDSNVESDLTKEFENSENISVYAKLPEWFKIETPLGTYNPDWAIMWKDQDEEKLFFVVESKGSTGLFDLRPKEAGKIKCGKRHFDAIGSKMIVATNMTDVEDYALNK</sequence>
<dbReference type="RefSeq" id="WP_147584158.1">
    <property type="nucleotide sequence ID" value="NZ_CP042831.1"/>
</dbReference>
<gene>
    <name evidence="2" type="ORF">FUA48_14295</name>
</gene>
<evidence type="ECO:0000313" key="2">
    <source>
        <dbReference type="EMBL" id="QEE50705.1"/>
    </source>
</evidence>
<dbReference type="KEGG" id="fak:FUA48_14295"/>
<organism evidence="2 3">
    <name type="scientific">Flavobacterium alkalisoli</name>
    <dbReference type="NCBI Taxonomy" id="2602769"/>
    <lineage>
        <taxon>Bacteria</taxon>
        <taxon>Pseudomonadati</taxon>
        <taxon>Bacteroidota</taxon>
        <taxon>Flavobacteriia</taxon>
        <taxon>Flavobacteriales</taxon>
        <taxon>Flavobacteriaceae</taxon>
        <taxon>Flavobacterium</taxon>
    </lineage>
</organism>
<dbReference type="REBASE" id="362506">
    <property type="entry name" value="FspXS5ORF14290P"/>
</dbReference>